<accession>A0A6M0K090</accession>
<gene>
    <name evidence="1" type="ORF">G3446_10705</name>
</gene>
<dbReference type="RefSeq" id="WP_164452823.1">
    <property type="nucleotide sequence ID" value="NZ_JAAIJQ010000026.1"/>
</dbReference>
<evidence type="ECO:0008006" key="3">
    <source>
        <dbReference type="Google" id="ProtNLM"/>
    </source>
</evidence>
<protein>
    <recommendedName>
        <fullName evidence="3">DUF104 domain-containing protein</fullName>
    </recommendedName>
</protein>
<evidence type="ECO:0000313" key="2">
    <source>
        <dbReference type="Proteomes" id="UP000483379"/>
    </source>
</evidence>
<sequence length="81" mass="9140">MLTTVEGIYENGQIHLLESLPGVARARVVITVLPETMSPLPSQDGSPLDWSLSEEERQIWEDLPDFREMHPITLDALDDKP</sequence>
<organism evidence="1 2">
    <name type="scientific">Thiorhodococcus minor</name>
    <dbReference type="NCBI Taxonomy" id="57489"/>
    <lineage>
        <taxon>Bacteria</taxon>
        <taxon>Pseudomonadati</taxon>
        <taxon>Pseudomonadota</taxon>
        <taxon>Gammaproteobacteria</taxon>
        <taxon>Chromatiales</taxon>
        <taxon>Chromatiaceae</taxon>
        <taxon>Thiorhodococcus</taxon>
    </lineage>
</organism>
<reference evidence="1 2" key="1">
    <citation type="submission" date="2020-02" db="EMBL/GenBank/DDBJ databases">
        <title>Genome sequences of Thiorhodococcus mannitoliphagus and Thiorhodococcus minor, purple sulfur photosynthetic bacteria in the gammaproteobacterial family, Chromatiaceae.</title>
        <authorList>
            <person name="Aviles F.A."/>
            <person name="Meyer T.E."/>
            <person name="Kyndt J.A."/>
        </authorList>
    </citation>
    <scope>NUCLEOTIDE SEQUENCE [LARGE SCALE GENOMIC DNA]</scope>
    <source>
        <strain evidence="1 2">DSM 11518</strain>
    </source>
</reference>
<evidence type="ECO:0000313" key="1">
    <source>
        <dbReference type="EMBL" id="NEV62353.1"/>
    </source>
</evidence>
<dbReference type="Proteomes" id="UP000483379">
    <property type="component" value="Unassembled WGS sequence"/>
</dbReference>
<name>A0A6M0K090_9GAMM</name>
<keyword evidence="2" id="KW-1185">Reference proteome</keyword>
<comment type="caution">
    <text evidence="1">The sequence shown here is derived from an EMBL/GenBank/DDBJ whole genome shotgun (WGS) entry which is preliminary data.</text>
</comment>
<dbReference type="AlphaFoldDB" id="A0A6M0K090"/>
<dbReference type="EMBL" id="JAAIJQ010000026">
    <property type="protein sequence ID" value="NEV62353.1"/>
    <property type="molecule type" value="Genomic_DNA"/>
</dbReference>
<proteinExistence type="predicted"/>